<dbReference type="RefSeq" id="WP_093582096.1">
    <property type="nucleotide sequence ID" value="NZ_FPBA01000017.1"/>
</dbReference>
<dbReference type="OrthoDB" id="1492465at2"/>
<proteinExistence type="predicted"/>
<name>A0A1I7C285_9ACTN</name>
<gene>
    <name evidence="2" type="ORF">SAMN05660657_03986</name>
</gene>
<evidence type="ECO:0000313" key="2">
    <source>
        <dbReference type="EMBL" id="SFT93535.1"/>
    </source>
</evidence>
<dbReference type="STRING" id="1296565.SAMN05660657_03986"/>
<dbReference type="Proteomes" id="UP000199546">
    <property type="component" value="Unassembled WGS sequence"/>
</dbReference>
<sequence length="65" mass="6949">MTTSPTGIRVYGDRRPSDWPEALHSPGGSAPAARLDLTVPGGSPAIMELSWRHAIVRRRVATATP</sequence>
<keyword evidence="3" id="KW-1185">Reference proteome</keyword>
<reference evidence="3" key="1">
    <citation type="submission" date="2016-10" db="EMBL/GenBank/DDBJ databases">
        <authorList>
            <person name="Varghese N."/>
            <person name="Submissions S."/>
        </authorList>
    </citation>
    <scope>NUCLEOTIDE SEQUENCE [LARGE SCALE GENOMIC DNA]</scope>
    <source>
        <strain evidence="3">DSM 46136</strain>
    </source>
</reference>
<dbReference type="AlphaFoldDB" id="A0A1I7C285"/>
<protein>
    <submittedName>
        <fullName evidence="2">Uncharacterized protein</fullName>
    </submittedName>
</protein>
<feature type="region of interest" description="Disordered" evidence="1">
    <location>
        <begin position="1"/>
        <end position="31"/>
    </location>
</feature>
<accession>A0A1I7C285</accession>
<evidence type="ECO:0000256" key="1">
    <source>
        <dbReference type="SAM" id="MobiDB-lite"/>
    </source>
</evidence>
<dbReference type="EMBL" id="FPBA01000017">
    <property type="protein sequence ID" value="SFT93535.1"/>
    <property type="molecule type" value="Genomic_DNA"/>
</dbReference>
<organism evidence="2 3">
    <name type="scientific">Geodermatophilus amargosae</name>
    <dbReference type="NCBI Taxonomy" id="1296565"/>
    <lineage>
        <taxon>Bacteria</taxon>
        <taxon>Bacillati</taxon>
        <taxon>Actinomycetota</taxon>
        <taxon>Actinomycetes</taxon>
        <taxon>Geodermatophilales</taxon>
        <taxon>Geodermatophilaceae</taxon>
        <taxon>Geodermatophilus</taxon>
    </lineage>
</organism>
<evidence type="ECO:0000313" key="3">
    <source>
        <dbReference type="Proteomes" id="UP000199546"/>
    </source>
</evidence>